<keyword evidence="1" id="KW-0472">Membrane</keyword>
<gene>
    <name evidence="3" type="ORF">SAMN06265795_101553</name>
</gene>
<evidence type="ECO:0000259" key="2">
    <source>
        <dbReference type="Pfam" id="PF13785"/>
    </source>
</evidence>
<dbReference type="Pfam" id="PF13785">
    <property type="entry name" value="DUF4178"/>
    <property type="match status" value="2"/>
</dbReference>
<dbReference type="Proteomes" id="UP000198284">
    <property type="component" value="Unassembled WGS sequence"/>
</dbReference>
<dbReference type="InterPro" id="IPR025235">
    <property type="entry name" value="DUF4178"/>
</dbReference>
<reference evidence="3 4" key="1">
    <citation type="submission" date="2017-06" db="EMBL/GenBank/DDBJ databases">
        <authorList>
            <person name="Kim H.J."/>
            <person name="Triplett B.A."/>
        </authorList>
    </citation>
    <scope>NUCLEOTIDE SEQUENCE [LARGE SCALE GENOMIC DNA]</scope>
    <source>
        <strain evidence="3 4">U15</strain>
    </source>
</reference>
<evidence type="ECO:0000256" key="1">
    <source>
        <dbReference type="SAM" id="Phobius"/>
    </source>
</evidence>
<feature type="domain" description="DUF4178" evidence="2">
    <location>
        <begin position="56"/>
        <end position="193"/>
    </location>
</feature>
<dbReference type="EMBL" id="FZOT01000001">
    <property type="protein sequence ID" value="SNS21432.1"/>
    <property type="molecule type" value="Genomic_DNA"/>
</dbReference>
<feature type="domain" description="DUF4178" evidence="2">
    <location>
        <begin position="278"/>
        <end position="393"/>
    </location>
</feature>
<keyword evidence="1" id="KW-1133">Transmembrane helix</keyword>
<sequence>MFNASCPACGAPLSFRSAASVIAVCEYCKATVHREGDAVRDMGRMASVLEDYSPIQIGTSGVFKGAEFTVIGRIQLRYDGGLWNEWHVMFNDGRCGWLSDASNQFTLTFETAGAGALPAFDELIPGKTFIIHGQAYLAADIRSAACTGGEGELPFRVGAGWQARVADFRSGSRFLTLDYSDADIPMVYAGQAVTLDDLHCQLLRAEDDIRDSAGKLKGGVRPLDCPSCGSSVRFVPGITRQLVCPSCRSLVDTTSRTAEVIDTATRMAAVDATTAIELGQQASISGKTFETIGLLRRSDDEGVVWTEYLLFNPQRGFLWLVETDEGWFQTRVLDEWPIWDGGDTAVLNGQRFRKASDYRAKTVFAAGAFNWKVKAGDTDRIVEFNLSGKALAAELGPNELTWSLSVPAPAFQMRAWFGDKFKGKLAPAKSSTRRVAKYFIVGLLIVNLIPLLMSFGKVSAYLLITSLALYLPAWVIDKAGAGKE</sequence>
<feature type="transmembrane region" description="Helical" evidence="1">
    <location>
        <begin position="435"/>
        <end position="452"/>
    </location>
</feature>
<keyword evidence="4" id="KW-1185">Reference proteome</keyword>
<proteinExistence type="predicted"/>
<evidence type="ECO:0000313" key="4">
    <source>
        <dbReference type="Proteomes" id="UP000198284"/>
    </source>
</evidence>
<accession>A0A239CNJ1</accession>
<feature type="transmembrane region" description="Helical" evidence="1">
    <location>
        <begin position="458"/>
        <end position="476"/>
    </location>
</feature>
<protein>
    <recommendedName>
        <fullName evidence="2">DUF4178 domain-containing protein</fullName>
    </recommendedName>
</protein>
<organism evidence="3 4">
    <name type="scientific">Noviherbaspirillum humi</name>
    <dbReference type="NCBI Taxonomy" id="1688639"/>
    <lineage>
        <taxon>Bacteria</taxon>
        <taxon>Pseudomonadati</taxon>
        <taxon>Pseudomonadota</taxon>
        <taxon>Betaproteobacteria</taxon>
        <taxon>Burkholderiales</taxon>
        <taxon>Oxalobacteraceae</taxon>
        <taxon>Noviherbaspirillum</taxon>
    </lineage>
</organism>
<keyword evidence="1" id="KW-0812">Transmembrane</keyword>
<dbReference type="RefSeq" id="WP_089397735.1">
    <property type="nucleotide sequence ID" value="NZ_FZOT01000001.1"/>
</dbReference>
<dbReference type="OrthoDB" id="228033at2"/>
<name>A0A239CNJ1_9BURK</name>
<evidence type="ECO:0000313" key="3">
    <source>
        <dbReference type="EMBL" id="SNS21432.1"/>
    </source>
</evidence>
<dbReference type="AlphaFoldDB" id="A0A239CNJ1"/>